<keyword evidence="3" id="KW-1185">Reference proteome</keyword>
<evidence type="ECO:0000313" key="3">
    <source>
        <dbReference type="Proteomes" id="UP001224890"/>
    </source>
</evidence>
<protein>
    <submittedName>
        <fullName evidence="2">Uncharacterized protein</fullName>
    </submittedName>
</protein>
<accession>A0AAJ0AGL1</accession>
<gene>
    <name evidence="2" type="ORF">BDP55DRAFT_672028</name>
</gene>
<feature type="compositionally biased region" description="Basic and acidic residues" evidence="1">
    <location>
        <begin position="108"/>
        <end position="126"/>
    </location>
</feature>
<comment type="caution">
    <text evidence="2">The sequence shown here is derived from an EMBL/GenBank/DDBJ whole genome shotgun (WGS) entry which is preliminary data.</text>
</comment>
<name>A0AAJ0AGL1_9PEZI</name>
<feature type="region of interest" description="Disordered" evidence="1">
    <location>
        <begin position="187"/>
        <end position="234"/>
    </location>
</feature>
<evidence type="ECO:0000313" key="2">
    <source>
        <dbReference type="EMBL" id="KAK1672869.1"/>
    </source>
</evidence>
<dbReference type="AlphaFoldDB" id="A0AAJ0AGL1"/>
<dbReference type="EMBL" id="JAHMHR010000035">
    <property type="protein sequence ID" value="KAK1672869.1"/>
    <property type="molecule type" value="Genomic_DNA"/>
</dbReference>
<feature type="region of interest" description="Disordered" evidence="1">
    <location>
        <begin position="104"/>
        <end position="134"/>
    </location>
</feature>
<evidence type="ECO:0000256" key="1">
    <source>
        <dbReference type="SAM" id="MobiDB-lite"/>
    </source>
</evidence>
<dbReference type="Proteomes" id="UP001224890">
    <property type="component" value="Unassembled WGS sequence"/>
</dbReference>
<dbReference type="GeneID" id="85460023"/>
<reference evidence="2" key="1">
    <citation type="submission" date="2021-06" db="EMBL/GenBank/DDBJ databases">
        <title>Comparative genomics, transcriptomics and evolutionary studies reveal genomic signatures of adaptation to plant cell wall in hemibiotrophic fungi.</title>
        <authorList>
            <consortium name="DOE Joint Genome Institute"/>
            <person name="Baroncelli R."/>
            <person name="Diaz J.F."/>
            <person name="Benocci T."/>
            <person name="Peng M."/>
            <person name="Battaglia E."/>
            <person name="Haridas S."/>
            <person name="Andreopoulos W."/>
            <person name="Labutti K."/>
            <person name="Pangilinan J."/>
            <person name="Floch G.L."/>
            <person name="Makela M.R."/>
            <person name="Henrissat B."/>
            <person name="Grigoriev I.V."/>
            <person name="Crouch J.A."/>
            <person name="De Vries R.P."/>
            <person name="Sukno S.A."/>
            <person name="Thon M.R."/>
        </authorList>
    </citation>
    <scope>NUCLEOTIDE SEQUENCE</scope>
    <source>
        <strain evidence="2">CBS 193.32</strain>
    </source>
</reference>
<organism evidence="2 3">
    <name type="scientific">Colletotrichum godetiae</name>
    <dbReference type="NCBI Taxonomy" id="1209918"/>
    <lineage>
        <taxon>Eukaryota</taxon>
        <taxon>Fungi</taxon>
        <taxon>Dikarya</taxon>
        <taxon>Ascomycota</taxon>
        <taxon>Pezizomycotina</taxon>
        <taxon>Sordariomycetes</taxon>
        <taxon>Hypocreomycetidae</taxon>
        <taxon>Glomerellales</taxon>
        <taxon>Glomerellaceae</taxon>
        <taxon>Colletotrichum</taxon>
        <taxon>Colletotrichum acutatum species complex</taxon>
    </lineage>
</organism>
<proteinExistence type="predicted"/>
<dbReference type="RefSeq" id="XP_060426872.1">
    <property type="nucleotide sequence ID" value="XM_060575497.1"/>
</dbReference>
<sequence>MAPLDLERYPSMVLRTALGGLKLYLLQRKEQGEVHCCSHRLGSIFLPQPPHHRYSPSPYPGPPRAIDFTAGAHVPSLSLITWRVRFVADLLRFHAIPVTSCQLNKSPRQRETSFQEKDTKETEKAHKPPVRAGPRGPAYVRRCVPWLSSAGGSVIYYPFRPCGRLPQLQQATASCCTLPIWATDDAGRTEREAGPVHGRRSRKKDTDETSVDASLQTGIGTDFSGGLRKGKRDR</sequence>